<evidence type="ECO:0000256" key="1">
    <source>
        <dbReference type="ARBA" id="ARBA00006594"/>
    </source>
</evidence>
<reference evidence="5" key="1">
    <citation type="submission" date="2021-05" db="EMBL/GenBank/DDBJ databases">
        <title>Diversity, taxonomy and evolution of archaeal viruses of the class Caudoviricetes.</title>
        <authorList>
            <person name="Liu Y."/>
            <person name="Demina T.A."/>
            <person name="Roux S."/>
            <person name="Aiewsakun P."/>
            <person name="Kazlauskas D."/>
            <person name="Simmonds P."/>
            <person name="Prangishvili D."/>
            <person name="Oksanen H.M."/>
            <person name="Krupovic M."/>
        </authorList>
    </citation>
    <scope>NUCLEOTIDE SEQUENCE</scope>
    <source>
        <strain evidence="5">HRTV-27/27</strain>
    </source>
</reference>
<proteinExistence type="inferred from homology"/>
<evidence type="ECO:0000313" key="6">
    <source>
        <dbReference type="Proteomes" id="UP000827260"/>
    </source>
</evidence>
<keyword evidence="6" id="KW-1185">Reference proteome</keyword>
<dbReference type="EMBL" id="MZ334522">
    <property type="protein sequence ID" value="UBF22738.1"/>
    <property type="molecule type" value="Genomic_DNA"/>
</dbReference>
<gene>
    <name evidence="5" type="ORF">HRTV-27_gp45</name>
</gene>
<organism evidence="5 6">
    <name type="scientific">Halorubrum tailed virus 27</name>
    <dbReference type="NCBI Taxonomy" id="2878008"/>
    <lineage>
        <taxon>Viruses</taxon>
        <taxon>Duplodnaviria</taxon>
        <taxon>Heunggongvirae</taxon>
        <taxon>Uroviricota</taxon>
        <taxon>Caudoviricetes</taxon>
        <taxon>Thumleimavirales</taxon>
        <taxon>Hafunaviridae</taxon>
        <taxon>Minorvirus</taxon>
        <taxon>Minorvirus thailandense</taxon>
        <taxon>Minorvirus HRTV27</taxon>
    </lineage>
</organism>
<dbReference type="PANTHER" id="PTHR13370:SF3">
    <property type="entry name" value="TRNA (GUANINE(10)-N2)-METHYLTRANSFERASE HOMOLOG"/>
    <property type="match status" value="1"/>
</dbReference>
<dbReference type="InterPro" id="IPR002052">
    <property type="entry name" value="DNA_methylase_N6_adenine_CS"/>
</dbReference>
<dbReference type="Proteomes" id="UP000827260">
    <property type="component" value="Segment"/>
</dbReference>
<keyword evidence="2 5" id="KW-0489">Methyltransferase</keyword>
<dbReference type="Gene3D" id="3.40.50.150">
    <property type="entry name" value="Vaccinia Virus protein VP39"/>
    <property type="match status" value="1"/>
</dbReference>
<name>A0AAE8Y168_9CAUD</name>
<comment type="similarity">
    <text evidence="1">Belongs to the N(4)/N(6)-methyltransferase family.</text>
</comment>
<dbReference type="GO" id="GO:0009007">
    <property type="term" value="F:site-specific DNA-methyltransferase (adenine-specific) activity"/>
    <property type="evidence" value="ECO:0007669"/>
    <property type="project" value="TreeGrafter"/>
</dbReference>
<keyword evidence="3" id="KW-0808">Transferase</keyword>
<dbReference type="PANTHER" id="PTHR13370">
    <property type="entry name" value="RNA METHYLASE-RELATED"/>
    <property type="match status" value="1"/>
</dbReference>
<dbReference type="InterPro" id="IPR029063">
    <property type="entry name" value="SAM-dependent_MTases_sf"/>
</dbReference>
<evidence type="ECO:0000256" key="2">
    <source>
        <dbReference type="ARBA" id="ARBA00022603"/>
    </source>
</evidence>
<evidence type="ECO:0000256" key="3">
    <source>
        <dbReference type="ARBA" id="ARBA00022679"/>
    </source>
</evidence>
<dbReference type="SUPFAM" id="SSF53335">
    <property type="entry name" value="S-adenosyl-L-methionine-dependent methyltransferases"/>
    <property type="match status" value="1"/>
</dbReference>
<dbReference type="GO" id="GO:0008170">
    <property type="term" value="F:N-methyltransferase activity"/>
    <property type="evidence" value="ECO:0007669"/>
    <property type="project" value="InterPro"/>
</dbReference>
<feature type="domain" description="DNA methylase N-4/N-6" evidence="4">
    <location>
        <begin position="26"/>
        <end position="256"/>
    </location>
</feature>
<dbReference type="PRINTS" id="PR00508">
    <property type="entry name" value="S21N4MTFRASE"/>
</dbReference>
<evidence type="ECO:0000259" key="4">
    <source>
        <dbReference type="Pfam" id="PF01555"/>
    </source>
</evidence>
<sequence>MCNMKTNNIICGDCISVMAELPRDSVDLAIADPPYNISGGSDLVFNGTWENDDGGEYKGGWEKVDEEWDDMSDEEYSRFSERWLSELHRVLKPDGSLFLFGTYHHVNEVLSVADSFEVLNEIIWYKRDAMPNVTCSRVTASHENIYWLTPRNDEGCYFNYEEAKKMGLSNDRLNEKNKQMRSVWDISKTKLGDERDVGHPTQKTLKVLEPIIRVWSEPGDVVLDPFAGSGSSLVSAKINDRRYIGIEADVEWVEKAREFVDRVSEKPDAVRKVSA</sequence>
<dbReference type="GO" id="GO:0032259">
    <property type="term" value="P:methylation"/>
    <property type="evidence" value="ECO:0007669"/>
    <property type="project" value="UniProtKB-KW"/>
</dbReference>
<dbReference type="Pfam" id="PF01555">
    <property type="entry name" value="N6_N4_Mtase"/>
    <property type="match status" value="1"/>
</dbReference>
<dbReference type="GO" id="GO:0003677">
    <property type="term" value="F:DNA binding"/>
    <property type="evidence" value="ECO:0007669"/>
    <property type="project" value="InterPro"/>
</dbReference>
<dbReference type="InterPro" id="IPR002941">
    <property type="entry name" value="DNA_methylase_N4/N6"/>
</dbReference>
<evidence type="ECO:0000313" key="5">
    <source>
        <dbReference type="EMBL" id="UBF22738.1"/>
    </source>
</evidence>
<dbReference type="PROSITE" id="PS00092">
    <property type="entry name" value="N6_MTASE"/>
    <property type="match status" value="1"/>
</dbReference>
<accession>A0AAE8Y168</accession>
<dbReference type="InterPro" id="IPR001091">
    <property type="entry name" value="RM_Methyltransferase"/>
</dbReference>
<protein>
    <submittedName>
        <fullName evidence="5">N6-adenine methyltransferase</fullName>
    </submittedName>
</protein>